<comment type="caution">
    <text evidence="11">The sequence shown here is derived from an EMBL/GenBank/DDBJ whole genome shotgun (WGS) entry which is preliminary data.</text>
</comment>
<accession>A0A812XGP4</accession>
<dbReference type="EC" id="5.2.1.8" evidence="8"/>
<dbReference type="InterPro" id="IPR050626">
    <property type="entry name" value="Peptidase_M16"/>
</dbReference>
<dbReference type="SUPFAM" id="SSF54534">
    <property type="entry name" value="FKBP-like"/>
    <property type="match status" value="1"/>
</dbReference>
<dbReference type="EMBL" id="CAJNIZ010045970">
    <property type="protein sequence ID" value="CAE7735304.1"/>
    <property type="molecule type" value="Genomic_DNA"/>
</dbReference>
<dbReference type="InterPro" id="IPR001179">
    <property type="entry name" value="PPIase_FKBP_dom"/>
</dbReference>
<keyword evidence="5" id="KW-0378">Hydrolase</keyword>
<evidence type="ECO:0000256" key="4">
    <source>
        <dbReference type="ARBA" id="ARBA00022723"/>
    </source>
</evidence>
<dbReference type="GO" id="GO:0046872">
    <property type="term" value="F:metal ion binding"/>
    <property type="evidence" value="ECO:0007669"/>
    <property type="project" value="UniProtKB-KW"/>
</dbReference>
<dbReference type="GO" id="GO:0043171">
    <property type="term" value="P:peptide catabolic process"/>
    <property type="evidence" value="ECO:0007669"/>
    <property type="project" value="TreeGrafter"/>
</dbReference>
<feature type="domain" description="PPIase FKBP-type" evidence="10">
    <location>
        <begin position="1083"/>
        <end position="1173"/>
    </location>
</feature>
<dbReference type="Proteomes" id="UP000649617">
    <property type="component" value="Unassembled WGS sequence"/>
</dbReference>
<keyword evidence="8" id="KW-0413">Isomerase</keyword>
<proteinExistence type="inferred from homology"/>
<keyword evidence="7" id="KW-0482">Metalloprotease</keyword>
<evidence type="ECO:0000256" key="8">
    <source>
        <dbReference type="PROSITE-ProRule" id="PRU00277"/>
    </source>
</evidence>
<protein>
    <recommendedName>
        <fullName evidence="8">peptidylprolyl isomerase</fullName>
        <ecNumber evidence="8">5.2.1.8</ecNumber>
    </recommendedName>
</protein>
<dbReference type="PROSITE" id="PS00143">
    <property type="entry name" value="INSULINASE"/>
    <property type="match status" value="1"/>
</dbReference>
<keyword evidence="9" id="KW-0812">Transmembrane</keyword>
<evidence type="ECO:0000256" key="1">
    <source>
        <dbReference type="ARBA" id="ARBA00001947"/>
    </source>
</evidence>
<keyword evidence="8" id="KW-0697">Rotamase</keyword>
<dbReference type="FunFam" id="3.30.830.10:FF:000012">
    <property type="entry name" value="Protease 3"/>
    <property type="match status" value="1"/>
</dbReference>
<dbReference type="Gene3D" id="3.10.50.40">
    <property type="match status" value="1"/>
</dbReference>
<dbReference type="Pfam" id="PF00254">
    <property type="entry name" value="FKBP_C"/>
    <property type="match status" value="1"/>
</dbReference>
<dbReference type="Pfam" id="PF00675">
    <property type="entry name" value="Peptidase_M16"/>
    <property type="match status" value="1"/>
</dbReference>
<keyword evidence="12" id="KW-1185">Reference proteome</keyword>
<dbReference type="Pfam" id="PF16187">
    <property type="entry name" value="Peptidase_M16_M"/>
    <property type="match status" value="1"/>
</dbReference>
<dbReference type="SUPFAM" id="SSF63411">
    <property type="entry name" value="LuxS/MPP-like metallohydrolase"/>
    <property type="match status" value="4"/>
</dbReference>
<keyword evidence="6" id="KW-0862">Zinc</keyword>
<dbReference type="GO" id="GO:0004222">
    <property type="term" value="F:metalloendopeptidase activity"/>
    <property type="evidence" value="ECO:0007669"/>
    <property type="project" value="InterPro"/>
</dbReference>
<evidence type="ECO:0000256" key="7">
    <source>
        <dbReference type="ARBA" id="ARBA00023049"/>
    </source>
</evidence>
<name>A0A812XGP4_SYMPI</name>
<dbReference type="GO" id="GO:0003755">
    <property type="term" value="F:peptidyl-prolyl cis-trans isomerase activity"/>
    <property type="evidence" value="ECO:0007669"/>
    <property type="project" value="UniProtKB-KW"/>
</dbReference>
<dbReference type="Pfam" id="PF22456">
    <property type="entry name" value="PqqF-like_C_4"/>
    <property type="match status" value="1"/>
</dbReference>
<dbReference type="AlphaFoldDB" id="A0A812XGP4"/>
<keyword evidence="9" id="KW-1133">Transmembrane helix</keyword>
<keyword evidence="9" id="KW-0472">Membrane</keyword>
<evidence type="ECO:0000313" key="11">
    <source>
        <dbReference type="EMBL" id="CAE7735304.1"/>
    </source>
</evidence>
<dbReference type="InterPro" id="IPR054734">
    <property type="entry name" value="PqqF-like_C_4"/>
</dbReference>
<dbReference type="InterPro" id="IPR046357">
    <property type="entry name" value="PPIase_dom_sf"/>
</dbReference>
<evidence type="ECO:0000256" key="5">
    <source>
        <dbReference type="ARBA" id="ARBA00022801"/>
    </source>
</evidence>
<dbReference type="PROSITE" id="PS50059">
    <property type="entry name" value="FKBP_PPIASE"/>
    <property type="match status" value="1"/>
</dbReference>
<feature type="transmembrane region" description="Helical" evidence="9">
    <location>
        <begin position="1180"/>
        <end position="1201"/>
    </location>
</feature>
<evidence type="ECO:0000256" key="3">
    <source>
        <dbReference type="ARBA" id="ARBA00022670"/>
    </source>
</evidence>
<sequence>MSSSTACAVKSTAPCRGEYKPITLRNGLRVLLCSDRAADRAAAALDVHVGFFNDPPAVQGLAHFCEHMLFLGTEPFPEENSFDAYLTANSGYSNAYTEAEDTCFFFSCSTAGLRSALERFGTFFQKPLFTASATEREVNAINSEHLKNVPNDVFRLGQVLNYRANPAHPYHQFGTGNIKTLLQDTAGTGVNLRAELLRYYRRYYRAPLMTLCILGDASPDLLASYAEQFFGGIPGAAEGERLEPSASYANQPLFLPEAFEQGVEAVPVADARELQVVFPVPFAPGTPIVTAEEAPKSPASGSMTSGSWRWYNPSSHVGSVLGHEGPHSLCALLRRRGWITELEVSGADDTDTFAVVVVSMELTEDGLAHKDEILELLFGYLNFLRGLPAWPQELLAENLQLSEAAWASRETDGPMEATVQLAGNMQDWKFPRDYLRASTRLRDGPGLAGTVDALLHFLRADNSIITAVSRKFEDAGNETEPWYGTRFRRRPLSQQPRWLRVSAAPGLGLPDPNPFLPRSLELKAQKVKISSKNAIVLPESKIDKVWQAFFRQDTEYGVPKAGIFIELRTKYPRSSARAAACARIYESMFRQALQETLLYDAEVAGLAFNFTTSMRGVELFFGGFDNRLPDFALTALGALLAFDASDARGFRAQADLLQRELDSFATQAPAGQAAYWSGLATVVGEISLKELRQALDGLTARDVAAFASALWTSPVVGVSLCEGNLRPQEADSFIAKVKEVLKAESFKVAPESEWPTPRVAKIPVNSVGPGVVLVNQIMDPTEENSAVEVSFQGGSTRSGTEADFKRLSELQVLAAVLSDEFYEELRTRQQLGYVVGCRLDRGEGTFRLVFLVQGAVLGPLQVLDRIDAFLDGAMGLINAKSEQDIAALADSLAEARLVRPQQLLESSQRRWAEICSRSFRWQRRLEEALALKAVIKADVQEAFLRWMAPGGAERRRLVSICGPGEALRTAAAELKGKGAQAAAMASLASAQLRAAPLLVLAAAIFVAWRASQWATAWVAPLRVQAVPKVQMRAEAAEAAPTAAAGRYAPPADLTAPPSAERSPSGLAWQVLEKGDGGLPPLRSDTILVRYTGWRASNGDLIDSSYLRQEQTKVKITSTIEGWQEGLQMMAPGEKRRFWIPAELSFGVEGIDDPEEAIGPLGDTIYDVEFVTVTEPDADPIFVYIGAGAAFLLTLTTIFSAVNEEPERREYETSAPFSVFERPDK</sequence>
<evidence type="ECO:0000259" key="10">
    <source>
        <dbReference type="PROSITE" id="PS50059"/>
    </source>
</evidence>
<keyword evidence="4" id="KW-0479">Metal-binding</keyword>
<dbReference type="InterPro" id="IPR011249">
    <property type="entry name" value="Metalloenz_LuxS/M16"/>
</dbReference>
<dbReference type="Pfam" id="PF05193">
    <property type="entry name" value="Peptidase_M16_C"/>
    <property type="match status" value="1"/>
</dbReference>
<dbReference type="InterPro" id="IPR001431">
    <property type="entry name" value="Pept_M16_Zn_BS"/>
</dbReference>
<comment type="cofactor">
    <cofactor evidence="1">
        <name>Zn(2+)</name>
        <dbReference type="ChEBI" id="CHEBI:29105"/>
    </cofactor>
</comment>
<keyword evidence="3" id="KW-0645">Protease</keyword>
<dbReference type="OrthoDB" id="952271at2759"/>
<comment type="catalytic activity">
    <reaction evidence="8">
        <text>[protein]-peptidylproline (omega=180) = [protein]-peptidylproline (omega=0)</text>
        <dbReference type="Rhea" id="RHEA:16237"/>
        <dbReference type="Rhea" id="RHEA-COMP:10747"/>
        <dbReference type="Rhea" id="RHEA-COMP:10748"/>
        <dbReference type="ChEBI" id="CHEBI:83833"/>
        <dbReference type="ChEBI" id="CHEBI:83834"/>
        <dbReference type="EC" id="5.2.1.8"/>
    </reaction>
</comment>
<dbReference type="GO" id="GO:0005829">
    <property type="term" value="C:cytosol"/>
    <property type="evidence" value="ECO:0007669"/>
    <property type="project" value="TreeGrafter"/>
</dbReference>
<evidence type="ECO:0000256" key="6">
    <source>
        <dbReference type="ARBA" id="ARBA00022833"/>
    </source>
</evidence>
<dbReference type="PANTHER" id="PTHR43690">
    <property type="entry name" value="NARDILYSIN"/>
    <property type="match status" value="1"/>
</dbReference>
<dbReference type="GO" id="GO:0051603">
    <property type="term" value="P:proteolysis involved in protein catabolic process"/>
    <property type="evidence" value="ECO:0007669"/>
    <property type="project" value="TreeGrafter"/>
</dbReference>
<dbReference type="Gene3D" id="3.30.830.10">
    <property type="entry name" value="Metalloenzyme, LuxS/M16 peptidase-like"/>
    <property type="match status" value="4"/>
</dbReference>
<dbReference type="InterPro" id="IPR011765">
    <property type="entry name" value="Pept_M16_N"/>
</dbReference>
<evidence type="ECO:0000256" key="9">
    <source>
        <dbReference type="SAM" id="Phobius"/>
    </source>
</evidence>
<dbReference type="InterPro" id="IPR007863">
    <property type="entry name" value="Peptidase_M16_C"/>
</dbReference>
<dbReference type="PANTHER" id="PTHR43690:SF18">
    <property type="entry name" value="INSULIN-DEGRADING ENZYME-RELATED"/>
    <property type="match status" value="1"/>
</dbReference>
<dbReference type="GO" id="GO:0005739">
    <property type="term" value="C:mitochondrion"/>
    <property type="evidence" value="ECO:0007669"/>
    <property type="project" value="TreeGrafter"/>
</dbReference>
<reference evidence="11" key="1">
    <citation type="submission" date="2021-02" db="EMBL/GenBank/DDBJ databases">
        <authorList>
            <person name="Dougan E. K."/>
            <person name="Rhodes N."/>
            <person name="Thang M."/>
            <person name="Chan C."/>
        </authorList>
    </citation>
    <scope>NUCLEOTIDE SEQUENCE</scope>
</reference>
<comment type="similarity">
    <text evidence="2">Belongs to the peptidase M16 family.</text>
</comment>
<dbReference type="InterPro" id="IPR032632">
    <property type="entry name" value="Peptidase_M16_M"/>
</dbReference>
<evidence type="ECO:0000313" key="12">
    <source>
        <dbReference type="Proteomes" id="UP000649617"/>
    </source>
</evidence>
<gene>
    <name evidence="11" type="primary">Ide</name>
    <name evidence="11" type="ORF">SPIL2461_LOCUS21134</name>
</gene>
<organism evidence="11 12">
    <name type="scientific">Symbiodinium pilosum</name>
    <name type="common">Dinoflagellate</name>
    <dbReference type="NCBI Taxonomy" id="2952"/>
    <lineage>
        <taxon>Eukaryota</taxon>
        <taxon>Sar</taxon>
        <taxon>Alveolata</taxon>
        <taxon>Dinophyceae</taxon>
        <taxon>Suessiales</taxon>
        <taxon>Symbiodiniaceae</taxon>
        <taxon>Symbiodinium</taxon>
    </lineage>
</organism>
<evidence type="ECO:0000256" key="2">
    <source>
        <dbReference type="ARBA" id="ARBA00007261"/>
    </source>
</evidence>